<reference evidence="1" key="1">
    <citation type="submission" date="2019-03" db="EMBL/GenBank/DDBJ databases">
        <title>Single cell metagenomics reveals metabolic interactions within the superorganism composed of flagellate Streblomastix strix and complex community of Bacteroidetes bacteria on its surface.</title>
        <authorList>
            <person name="Treitli S.C."/>
            <person name="Kolisko M."/>
            <person name="Husnik F."/>
            <person name="Keeling P."/>
            <person name="Hampl V."/>
        </authorList>
    </citation>
    <scope>NUCLEOTIDE SEQUENCE</scope>
    <source>
        <strain evidence="1">STM</strain>
    </source>
</reference>
<dbReference type="AlphaFoldDB" id="A0A5J4PD89"/>
<sequence>MESPTAAETAIRYHNMRSFGRNMYAISSFYGSIPWLENANNLPEIIRYLNENMIAAAYMVHGPVAYWNDKEAKIKAMHPDWEDMT</sequence>
<name>A0A5J4PD89_9ZZZZ</name>
<accession>A0A5J4PD89</accession>
<dbReference type="EMBL" id="SNRY01009181">
    <property type="protein sequence ID" value="KAA6307426.1"/>
    <property type="molecule type" value="Genomic_DNA"/>
</dbReference>
<comment type="caution">
    <text evidence="1">The sequence shown here is derived from an EMBL/GenBank/DDBJ whole genome shotgun (WGS) entry which is preliminary data.</text>
</comment>
<organism evidence="1">
    <name type="scientific">termite gut metagenome</name>
    <dbReference type="NCBI Taxonomy" id="433724"/>
    <lineage>
        <taxon>unclassified sequences</taxon>
        <taxon>metagenomes</taxon>
        <taxon>organismal metagenomes</taxon>
    </lineage>
</organism>
<evidence type="ECO:0000313" key="1">
    <source>
        <dbReference type="EMBL" id="KAA6307426.1"/>
    </source>
</evidence>
<protein>
    <submittedName>
        <fullName evidence="1">Uncharacterized protein</fullName>
    </submittedName>
</protein>
<feature type="non-terminal residue" evidence="1">
    <location>
        <position position="85"/>
    </location>
</feature>
<gene>
    <name evidence="1" type="ORF">EZS27_040906</name>
</gene>
<proteinExistence type="predicted"/>